<dbReference type="EMBL" id="AP024412">
    <property type="protein sequence ID" value="BCR36289.1"/>
    <property type="molecule type" value="Genomic_DNA"/>
</dbReference>
<sequence length="253" mass="29899">MLFIYVLSLILNNASLYDPYWSVIPPVFLTLAFISLNKGINLSYFLFLFSIYFWAVRLTINWIKNWHGFNEVDWRYIMIRDKAPKLYFLTNFSAIQLFPTLIVFAQLLVGLKIIELGASLNIVFILGFLMIIVASIIQYVSDEQMRAFRKENKGTKKCIDQGLWRISRHPNYFGEVTVWWGLYVMYLSIVQRLDFYILAPLSMTLLVVFISIPMMETKILNTRPEYKEYQEQVSMLIPFARKNDKKSIYQENN</sequence>
<dbReference type="PANTHER" id="PTHR32251">
    <property type="entry name" value="3-OXO-5-ALPHA-STEROID 4-DEHYDROGENASE"/>
    <property type="match status" value="1"/>
</dbReference>
<evidence type="ECO:0000313" key="1">
    <source>
        <dbReference type="EMBL" id="BCR36289.1"/>
    </source>
</evidence>
<keyword evidence="2" id="KW-1185">Reference proteome</keyword>
<organism evidence="1 2">
    <name type="scientific">Mariniplasma anaerobium</name>
    <dbReference type="NCBI Taxonomy" id="2735436"/>
    <lineage>
        <taxon>Bacteria</taxon>
        <taxon>Bacillati</taxon>
        <taxon>Mycoplasmatota</taxon>
        <taxon>Mollicutes</taxon>
        <taxon>Acholeplasmatales</taxon>
        <taxon>Acholeplasmataceae</taxon>
        <taxon>Mariniplasma</taxon>
    </lineage>
</organism>
<gene>
    <name evidence="1" type="primary">yfhH</name>
    <name evidence="1" type="ORF">MPAN_011820</name>
</gene>
<reference evidence="1" key="1">
    <citation type="submission" date="2021-01" db="EMBL/GenBank/DDBJ databases">
        <title>Draft genome sequence of Acholeplasmataceae bacterium strain Mahy22.</title>
        <authorList>
            <person name="Watanabe M."/>
            <person name="Kojima H."/>
            <person name="Fukui M."/>
        </authorList>
    </citation>
    <scope>NUCLEOTIDE SEQUENCE</scope>
    <source>
        <strain evidence="1">Mahy22</strain>
    </source>
</reference>
<dbReference type="PROSITE" id="PS50244">
    <property type="entry name" value="S5A_REDUCTASE"/>
    <property type="match status" value="1"/>
</dbReference>
<accession>A0A7U9THP5</accession>
<dbReference type="RefSeq" id="WP_176238892.1">
    <property type="nucleotide sequence ID" value="NZ_AP024412.1"/>
</dbReference>
<dbReference type="GO" id="GO:0016020">
    <property type="term" value="C:membrane"/>
    <property type="evidence" value="ECO:0007669"/>
    <property type="project" value="TreeGrafter"/>
</dbReference>
<dbReference type="KEGG" id="manr:MPAN_011820"/>
<dbReference type="AlphaFoldDB" id="A0A7U9THP5"/>
<dbReference type="Proteomes" id="UP000620133">
    <property type="component" value="Chromosome"/>
</dbReference>
<evidence type="ECO:0000313" key="2">
    <source>
        <dbReference type="Proteomes" id="UP000620133"/>
    </source>
</evidence>
<dbReference type="Gene3D" id="1.20.120.1630">
    <property type="match status" value="1"/>
</dbReference>
<dbReference type="Pfam" id="PF06966">
    <property type="entry name" value="DUF1295"/>
    <property type="match status" value="1"/>
</dbReference>
<proteinExistence type="predicted"/>
<dbReference type="InterPro" id="IPR010721">
    <property type="entry name" value="UstE-like"/>
</dbReference>
<dbReference type="PANTHER" id="PTHR32251:SF23">
    <property type="entry name" value="3-OXO-5-ALPHA-STEROID 4-DEHYDROGENASE (DUF1295)"/>
    <property type="match status" value="1"/>
</dbReference>
<protein>
    <submittedName>
        <fullName evidence="1">Steroid 5-alpha reductase</fullName>
    </submittedName>
</protein>
<name>A0A7U9THP5_9MOLU</name>